<comment type="caution">
    <text evidence="3">The sequence shown here is derived from an EMBL/GenBank/DDBJ whole genome shotgun (WGS) entry which is preliminary data.</text>
</comment>
<evidence type="ECO:0000256" key="1">
    <source>
        <dbReference type="SAM" id="MobiDB-lite"/>
    </source>
</evidence>
<evidence type="ECO:0000259" key="2">
    <source>
        <dbReference type="Pfam" id="PF08600"/>
    </source>
</evidence>
<dbReference type="Pfam" id="PF08600">
    <property type="entry name" value="NuBaID_C"/>
    <property type="match status" value="1"/>
</dbReference>
<name>A0A5C6ND83_9TELE</name>
<dbReference type="EMBL" id="RHFK02000015">
    <property type="protein sequence ID" value="TWW64669.1"/>
    <property type="molecule type" value="Genomic_DNA"/>
</dbReference>
<dbReference type="InterPro" id="IPR013909">
    <property type="entry name" value="NuBaID_C"/>
</dbReference>
<accession>A0A5C6ND83</accession>
<dbReference type="PANTHER" id="PTHR15835">
    <property type="entry name" value="NUCLEAR-INTERACTING PARTNER OF ALK"/>
    <property type="match status" value="1"/>
</dbReference>
<evidence type="ECO:0000313" key="4">
    <source>
        <dbReference type="Proteomes" id="UP000324091"/>
    </source>
</evidence>
<gene>
    <name evidence="3" type="ORF">D4764_22G0003160</name>
</gene>
<dbReference type="GO" id="GO:0005634">
    <property type="term" value="C:nucleus"/>
    <property type="evidence" value="ECO:0007669"/>
    <property type="project" value="TreeGrafter"/>
</dbReference>
<evidence type="ECO:0000313" key="3">
    <source>
        <dbReference type="EMBL" id="TWW64669.1"/>
    </source>
</evidence>
<keyword evidence="4" id="KW-1185">Reference proteome</keyword>
<feature type="compositionally biased region" description="Low complexity" evidence="1">
    <location>
        <begin position="187"/>
        <end position="197"/>
    </location>
</feature>
<dbReference type="Proteomes" id="UP000324091">
    <property type="component" value="Chromosome 22"/>
</dbReference>
<sequence length="326" mass="35850">MATLGGSVDDSLGGLHQHMASLVSPEKVRDLLNDGILSPDVDSKRYIFLLLKEPVEMLRIAAVSTCLLGQQLPALKSDQLKSMSLTEDVVSLLLQLIDEEQKKKGETSCTEPLTVQVAACIVALCGWAASPSLQTMNLPILTCSYCMRKVGLWNFYQMEGTGDGDESAPASGPVSSATPEVQDDEAASTSSAPATTPRRMKLRSQDTTHPNQAGINHKTLDYMCAFNNFITKQDEVLDKKEFNPLDQHRDWCPWISIGKENMDPETVSCFSGVVSYHQQGWKAVLDLLIPIKNSNSVEDEPPQGLCDKSERVFAIFRQWQVSPSSQ</sequence>
<proteinExistence type="predicted"/>
<reference evidence="3 4" key="1">
    <citation type="submission" date="2019-04" db="EMBL/GenBank/DDBJ databases">
        <title>Chromosome genome assembly for Takifugu flavidus.</title>
        <authorList>
            <person name="Xiao S."/>
        </authorList>
    </citation>
    <scope>NUCLEOTIDE SEQUENCE [LARGE SCALE GENOMIC DNA]</scope>
    <source>
        <strain evidence="3">HTHZ2018</strain>
        <tissue evidence="3">Muscle</tissue>
    </source>
</reference>
<dbReference type="GO" id="GO:0008270">
    <property type="term" value="F:zinc ion binding"/>
    <property type="evidence" value="ECO:0007669"/>
    <property type="project" value="InterPro"/>
</dbReference>
<organism evidence="3 4">
    <name type="scientific">Takifugu flavidus</name>
    <name type="common">sansaifugu</name>
    <dbReference type="NCBI Taxonomy" id="433684"/>
    <lineage>
        <taxon>Eukaryota</taxon>
        <taxon>Metazoa</taxon>
        <taxon>Chordata</taxon>
        <taxon>Craniata</taxon>
        <taxon>Vertebrata</taxon>
        <taxon>Euteleostomi</taxon>
        <taxon>Actinopterygii</taxon>
        <taxon>Neopterygii</taxon>
        <taxon>Teleostei</taxon>
        <taxon>Neoteleostei</taxon>
        <taxon>Acanthomorphata</taxon>
        <taxon>Eupercaria</taxon>
        <taxon>Tetraodontiformes</taxon>
        <taxon>Tetradontoidea</taxon>
        <taxon>Tetraodontidae</taxon>
        <taxon>Takifugu</taxon>
    </lineage>
</organism>
<feature type="domain" description="NuBaID C-terminal" evidence="2">
    <location>
        <begin position="119"/>
        <end position="288"/>
    </location>
</feature>
<feature type="region of interest" description="Disordered" evidence="1">
    <location>
        <begin position="162"/>
        <end position="212"/>
    </location>
</feature>
<dbReference type="PANTHER" id="PTHR15835:SF6">
    <property type="entry name" value="ZINC FINGER C3HC-TYPE PROTEIN 1"/>
    <property type="match status" value="1"/>
</dbReference>
<protein>
    <submittedName>
        <fullName evidence="3">Nuclear-interacting partner of ALK</fullName>
    </submittedName>
</protein>
<dbReference type="AlphaFoldDB" id="A0A5C6ND83"/>